<evidence type="ECO:0000256" key="5">
    <source>
        <dbReference type="ARBA" id="ARBA00023136"/>
    </source>
</evidence>
<dbReference type="PANTHER" id="PTHR30294">
    <property type="entry name" value="MEMBRANE COMPONENT OF ABC TRANSPORTER YHHJ-RELATED"/>
    <property type="match status" value="1"/>
</dbReference>
<dbReference type="InterPro" id="IPR013525">
    <property type="entry name" value="ABC2_TM"/>
</dbReference>
<feature type="transmembrane region" description="Helical" evidence="6">
    <location>
        <begin position="212"/>
        <end position="232"/>
    </location>
</feature>
<evidence type="ECO:0000256" key="6">
    <source>
        <dbReference type="SAM" id="Phobius"/>
    </source>
</evidence>
<keyword evidence="5 6" id="KW-0472">Membrane</keyword>
<gene>
    <name evidence="8" type="ORF">GCM10023187_20450</name>
</gene>
<feature type="transmembrane region" description="Helical" evidence="6">
    <location>
        <begin position="172"/>
        <end position="192"/>
    </location>
</feature>
<dbReference type="Pfam" id="PF12698">
    <property type="entry name" value="ABC2_membrane_3"/>
    <property type="match status" value="1"/>
</dbReference>
<comment type="subcellular location">
    <subcellularLocation>
        <location evidence="1">Cell membrane</location>
        <topology evidence="1">Multi-pass membrane protein</topology>
    </subcellularLocation>
</comment>
<dbReference type="Proteomes" id="UP001500936">
    <property type="component" value="Unassembled WGS sequence"/>
</dbReference>
<feature type="transmembrane region" description="Helical" evidence="6">
    <location>
        <begin position="407"/>
        <end position="428"/>
    </location>
</feature>
<evidence type="ECO:0000313" key="8">
    <source>
        <dbReference type="EMBL" id="GAA4403923.1"/>
    </source>
</evidence>
<dbReference type="RefSeq" id="WP_345266644.1">
    <property type="nucleotide sequence ID" value="NZ_BAABHB010000003.1"/>
</dbReference>
<feature type="domain" description="ABC-2 type transporter transmembrane" evidence="7">
    <location>
        <begin position="19"/>
        <end position="425"/>
    </location>
</feature>
<organism evidence="8 9">
    <name type="scientific">Nibrella viscosa</name>
    <dbReference type="NCBI Taxonomy" id="1084524"/>
    <lineage>
        <taxon>Bacteria</taxon>
        <taxon>Pseudomonadati</taxon>
        <taxon>Bacteroidota</taxon>
        <taxon>Cytophagia</taxon>
        <taxon>Cytophagales</taxon>
        <taxon>Spirosomataceae</taxon>
        <taxon>Nibrella</taxon>
    </lineage>
</organism>
<dbReference type="InterPro" id="IPR051449">
    <property type="entry name" value="ABC-2_transporter_component"/>
</dbReference>
<dbReference type="PANTHER" id="PTHR30294:SF29">
    <property type="entry name" value="MULTIDRUG ABC TRANSPORTER PERMEASE YBHS-RELATED"/>
    <property type="match status" value="1"/>
</dbReference>
<evidence type="ECO:0000313" key="9">
    <source>
        <dbReference type="Proteomes" id="UP001500936"/>
    </source>
</evidence>
<accession>A0ABP8KDB8</accession>
<evidence type="ECO:0000256" key="2">
    <source>
        <dbReference type="ARBA" id="ARBA00022475"/>
    </source>
</evidence>
<sequence length="452" mass="50190">MKIIFLILKREYLVRVRKRSFIVMTILGPLLIFGFYAVVGWAAISSIEQKKVDVIDDSGLFKNKLENTKSLSFSYPDATFQAAKSNFLNSKKDVLVHIPENVMEQPKSLQMFAEKGVSLEIKSSIERAIEKEIESIKLTQAGITRKVLQDAKVNVDSETISLSEEGEKTSSAGAATIIGGICAFLIYISVFVYGTQVMRGVMEEKTNRIVEVIISSVKPFQLMMGKIIGVALVGLTQFTLWIVLTIALTSLGTSILGPRFAQQRAQTVMATQPGMQQQMQRDEDTTDETVVAQAQTAPKNPVDDVMKAINSLNIPMIIACFLFYFLGGYLLYSALFGAVGAAVDNETEVQQFMLPITLPVIFSFIIAQFVLRDPNGSLAFWTSMIPFTSPIIMMVRIPLGVPGWELALSMTLLVLGFVGTTWLAARIYRVGILMYGKKVNYKELSKWIFYNA</sequence>
<keyword evidence="9" id="KW-1185">Reference proteome</keyword>
<evidence type="ECO:0000256" key="1">
    <source>
        <dbReference type="ARBA" id="ARBA00004651"/>
    </source>
</evidence>
<feature type="transmembrane region" description="Helical" evidence="6">
    <location>
        <begin position="238"/>
        <end position="257"/>
    </location>
</feature>
<keyword evidence="2" id="KW-1003">Cell membrane</keyword>
<keyword evidence="3 6" id="KW-0812">Transmembrane</keyword>
<dbReference type="Gene3D" id="3.40.190.10">
    <property type="entry name" value="Periplasmic binding protein-like II"/>
    <property type="match status" value="1"/>
</dbReference>
<reference evidence="9" key="1">
    <citation type="journal article" date="2019" name="Int. J. Syst. Evol. Microbiol.">
        <title>The Global Catalogue of Microorganisms (GCM) 10K type strain sequencing project: providing services to taxonomists for standard genome sequencing and annotation.</title>
        <authorList>
            <consortium name="The Broad Institute Genomics Platform"/>
            <consortium name="The Broad Institute Genome Sequencing Center for Infectious Disease"/>
            <person name="Wu L."/>
            <person name="Ma J."/>
        </authorList>
    </citation>
    <scope>NUCLEOTIDE SEQUENCE [LARGE SCALE GENOMIC DNA]</scope>
    <source>
        <strain evidence="9">JCM 17925</strain>
    </source>
</reference>
<keyword evidence="4 6" id="KW-1133">Transmembrane helix</keyword>
<feature type="transmembrane region" description="Helical" evidence="6">
    <location>
        <begin position="352"/>
        <end position="371"/>
    </location>
</feature>
<evidence type="ECO:0000256" key="4">
    <source>
        <dbReference type="ARBA" id="ARBA00022989"/>
    </source>
</evidence>
<dbReference type="EMBL" id="BAABHB010000003">
    <property type="protein sequence ID" value="GAA4403923.1"/>
    <property type="molecule type" value="Genomic_DNA"/>
</dbReference>
<evidence type="ECO:0000259" key="7">
    <source>
        <dbReference type="Pfam" id="PF12698"/>
    </source>
</evidence>
<proteinExistence type="predicted"/>
<feature type="transmembrane region" description="Helical" evidence="6">
    <location>
        <begin position="378"/>
        <end position="401"/>
    </location>
</feature>
<evidence type="ECO:0000256" key="3">
    <source>
        <dbReference type="ARBA" id="ARBA00022692"/>
    </source>
</evidence>
<comment type="caution">
    <text evidence="8">The sequence shown here is derived from an EMBL/GenBank/DDBJ whole genome shotgun (WGS) entry which is preliminary data.</text>
</comment>
<feature type="transmembrane region" description="Helical" evidence="6">
    <location>
        <begin position="312"/>
        <end position="332"/>
    </location>
</feature>
<protein>
    <submittedName>
        <fullName evidence="8">ABC transporter permease</fullName>
    </submittedName>
</protein>
<feature type="transmembrane region" description="Helical" evidence="6">
    <location>
        <begin position="21"/>
        <end position="44"/>
    </location>
</feature>
<name>A0ABP8KDB8_9BACT</name>
<dbReference type="SUPFAM" id="SSF53850">
    <property type="entry name" value="Periplasmic binding protein-like II"/>
    <property type="match status" value="1"/>
</dbReference>